<keyword evidence="1" id="KW-0472">Membrane</keyword>
<evidence type="ECO:0000313" key="2">
    <source>
        <dbReference type="EMBL" id="KAJ7690694.1"/>
    </source>
</evidence>
<evidence type="ECO:0000256" key="1">
    <source>
        <dbReference type="SAM" id="Phobius"/>
    </source>
</evidence>
<feature type="transmembrane region" description="Helical" evidence="1">
    <location>
        <begin position="43"/>
        <end position="61"/>
    </location>
</feature>
<feature type="transmembrane region" description="Helical" evidence="1">
    <location>
        <begin position="136"/>
        <end position="169"/>
    </location>
</feature>
<proteinExistence type="predicted"/>
<dbReference type="EMBL" id="JARKIE010000063">
    <property type="protein sequence ID" value="KAJ7690694.1"/>
    <property type="molecule type" value="Genomic_DNA"/>
</dbReference>
<keyword evidence="1" id="KW-0812">Transmembrane</keyword>
<keyword evidence="1" id="KW-1133">Transmembrane helix</keyword>
<feature type="transmembrane region" description="Helical" evidence="1">
    <location>
        <begin position="73"/>
        <end position="90"/>
    </location>
</feature>
<keyword evidence="3" id="KW-1185">Reference proteome</keyword>
<evidence type="ECO:0000313" key="3">
    <source>
        <dbReference type="Proteomes" id="UP001221757"/>
    </source>
</evidence>
<gene>
    <name evidence="2" type="ORF">B0H17DRAFT_1064500</name>
</gene>
<dbReference type="AlphaFoldDB" id="A0AAD7GEG4"/>
<name>A0AAD7GEG4_MYCRO</name>
<feature type="transmembrane region" description="Helical" evidence="1">
    <location>
        <begin position="102"/>
        <end position="124"/>
    </location>
</feature>
<dbReference type="Proteomes" id="UP001221757">
    <property type="component" value="Unassembled WGS sequence"/>
</dbReference>
<sequence>MRASQPLQTESVGPFSLLLDSLHTIQRTDYLPMFINFRTFRKIILGMVLLVSVTSLVLSVYLRPSFTHPNSTYVLVGILDTLIFAATISMSRKVLFSPQTVATEVLGSFTLLPFALILTLYSLSLSVTPDPTTNGIFAVLQILIFIGTIIHGFYTIGLICIAMLTVCAFDRDVWSRDIDSSPSPFPMTVLFLFLFPCFSRPDPSPFPTADAHDAVICLPGCNCSTAKTQIPNTEAGMLEATPNMLMASGLSSRSLVRVPNDFERRNLIVIAFVEV</sequence>
<accession>A0AAD7GEG4</accession>
<organism evidence="2 3">
    <name type="scientific">Mycena rosella</name>
    <name type="common">Pink bonnet</name>
    <name type="synonym">Agaricus rosellus</name>
    <dbReference type="NCBI Taxonomy" id="1033263"/>
    <lineage>
        <taxon>Eukaryota</taxon>
        <taxon>Fungi</taxon>
        <taxon>Dikarya</taxon>
        <taxon>Basidiomycota</taxon>
        <taxon>Agaricomycotina</taxon>
        <taxon>Agaricomycetes</taxon>
        <taxon>Agaricomycetidae</taxon>
        <taxon>Agaricales</taxon>
        <taxon>Marasmiineae</taxon>
        <taxon>Mycenaceae</taxon>
        <taxon>Mycena</taxon>
    </lineage>
</organism>
<comment type="caution">
    <text evidence="2">The sequence shown here is derived from an EMBL/GenBank/DDBJ whole genome shotgun (WGS) entry which is preliminary data.</text>
</comment>
<protein>
    <submittedName>
        <fullName evidence="2">Uncharacterized protein</fullName>
    </submittedName>
</protein>
<reference evidence="2" key="1">
    <citation type="submission" date="2023-03" db="EMBL/GenBank/DDBJ databases">
        <title>Massive genome expansion in bonnet fungi (Mycena s.s.) driven by repeated elements and novel gene families across ecological guilds.</title>
        <authorList>
            <consortium name="Lawrence Berkeley National Laboratory"/>
            <person name="Harder C.B."/>
            <person name="Miyauchi S."/>
            <person name="Viragh M."/>
            <person name="Kuo A."/>
            <person name="Thoen E."/>
            <person name="Andreopoulos B."/>
            <person name="Lu D."/>
            <person name="Skrede I."/>
            <person name="Drula E."/>
            <person name="Henrissat B."/>
            <person name="Morin E."/>
            <person name="Kohler A."/>
            <person name="Barry K."/>
            <person name="LaButti K."/>
            <person name="Morin E."/>
            <person name="Salamov A."/>
            <person name="Lipzen A."/>
            <person name="Mereny Z."/>
            <person name="Hegedus B."/>
            <person name="Baldrian P."/>
            <person name="Stursova M."/>
            <person name="Weitz H."/>
            <person name="Taylor A."/>
            <person name="Grigoriev I.V."/>
            <person name="Nagy L.G."/>
            <person name="Martin F."/>
            <person name="Kauserud H."/>
        </authorList>
    </citation>
    <scope>NUCLEOTIDE SEQUENCE</scope>
    <source>
        <strain evidence="2">CBHHK067</strain>
    </source>
</reference>